<dbReference type="RefSeq" id="WP_381507781.1">
    <property type="nucleotide sequence ID" value="NZ_JBHUOM010000037.1"/>
</dbReference>
<protein>
    <submittedName>
        <fullName evidence="1">Uncharacterized protein</fullName>
    </submittedName>
</protein>
<dbReference type="Proteomes" id="UP001597512">
    <property type="component" value="Unassembled WGS sequence"/>
</dbReference>
<evidence type="ECO:0000313" key="2">
    <source>
        <dbReference type="Proteomes" id="UP001597512"/>
    </source>
</evidence>
<comment type="caution">
    <text evidence="1">The sequence shown here is derived from an EMBL/GenBank/DDBJ whole genome shotgun (WGS) entry which is preliminary data.</text>
</comment>
<accession>A0ABW6AQ08</accession>
<proteinExistence type="predicted"/>
<gene>
    <name evidence="1" type="ORF">ACFS25_27605</name>
</gene>
<organism evidence="1 2">
    <name type="scientific">Spirosoma flavum</name>
    <dbReference type="NCBI Taxonomy" id="2048557"/>
    <lineage>
        <taxon>Bacteria</taxon>
        <taxon>Pseudomonadati</taxon>
        <taxon>Bacteroidota</taxon>
        <taxon>Cytophagia</taxon>
        <taxon>Cytophagales</taxon>
        <taxon>Cytophagaceae</taxon>
        <taxon>Spirosoma</taxon>
    </lineage>
</organism>
<dbReference type="EMBL" id="JBHUOM010000037">
    <property type="protein sequence ID" value="MFD2937569.1"/>
    <property type="molecule type" value="Genomic_DNA"/>
</dbReference>
<evidence type="ECO:0000313" key="1">
    <source>
        <dbReference type="EMBL" id="MFD2937569.1"/>
    </source>
</evidence>
<name>A0ABW6AQ08_9BACT</name>
<sequence length="107" mass="12294">MYHLLQLKANRSRELCRINCTHKDDESPNEHLYTRGLMTGLIVLFLLATAYGQQPATAIVGEWLSAKKDSWIAIYQQGTTYVGKIIWGWARPRPMKRISNQRFGSGR</sequence>
<keyword evidence="2" id="KW-1185">Reference proteome</keyword>
<reference evidence="2" key="1">
    <citation type="journal article" date="2019" name="Int. J. Syst. Evol. Microbiol.">
        <title>The Global Catalogue of Microorganisms (GCM) 10K type strain sequencing project: providing services to taxonomists for standard genome sequencing and annotation.</title>
        <authorList>
            <consortium name="The Broad Institute Genomics Platform"/>
            <consortium name="The Broad Institute Genome Sequencing Center for Infectious Disease"/>
            <person name="Wu L."/>
            <person name="Ma J."/>
        </authorList>
    </citation>
    <scope>NUCLEOTIDE SEQUENCE [LARGE SCALE GENOMIC DNA]</scope>
    <source>
        <strain evidence="2">KCTC 52490</strain>
    </source>
</reference>